<proteinExistence type="predicted"/>
<name>A0A834F8T5_ORYME</name>
<evidence type="ECO:0000313" key="3">
    <source>
        <dbReference type="Proteomes" id="UP000646548"/>
    </source>
</evidence>
<gene>
    <name evidence="2" type="ORF">FQA47_003435</name>
</gene>
<dbReference type="AlphaFoldDB" id="A0A834F8T5"/>
<dbReference type="EMBL" id="WKFB01000460">
    <property type="protein sequence ID" value="KAF6722312.1"/>
    <property type="molecule type" value="Genomic_DNA"/>
</dbReference>
<evidence type="ECO:0000256" key="1">
    <source>
        <dbReference type="SAM" id="MobiDB-lite"/>
    </source>
</evidence>
<sequence length="132" mass="14341">MAIVRALWAMDCLYILWPPGAPPPRAPPLPAPGPPLPPPPAPPPYRLGRSSAKRAILETHRSKRENPSGCQWEWRGDASQPARFIQTSAGVSWKDEERGGLTGKRAPSILSSCPSPKVQVRPGRLLLRAGKT</sequence>
<evidence type="ECO:0000313" key="2">
    <source>
        <dbReference type="EMBL" id="KAF6722312.1"/>
    </source>
</evidence>
<comment type="caution">
    <text evidence="2">The sequence shown here is derived from an EMBL/GenBank/DDBJ whole genome shotgun (WGS) entry which is preliminary data.</text>
</comment>
<feature type="region of interest" description="Disordered" evidence="1">
    <location>
        <begin position="23"/>
        <end position="48"/>
    </location>
</feature>
<organism evidence="2 3">
    <name type="scientific">Oryzias melastigma</name>
    <name type="common">Marine medaka</name>
    <dbReference type="NCBI Taxonomy" id="30732"/>
    <lineage>
        <taxon>Eukaryota</taxon>
        <taxon>Metazoa</taxon>
        <taxon>Chordata</taxon>
        <taxon>Craniata</taxon>
        <taxon>Vertebrata</taxon>
        <taxon>Euteleostomi</taxon>
        <taxon>Actinopterygii</taxon>
        <taxon>Neopterygii</taxon>
        <taxon>Teleostei</taxon>
        <taxon>Neoteleostei</taxon>
        <taxon>Acanthomorphata</taxon>
        <taxon>Ovalentaria</taxon>
        <taxon>Atherinomorphae</taxon>
        <taxon>Beloniformes</taxon>
        <taxon>Adrianichthyidae</taxon>
        <taxon>Oryziinae</taxon>
        <taxon>Oryzias</taxon>
    </lineage>
</organism>
<feature type="region of interest" description="Disordered" evidence="1">
    <location>
        <begin position="88"/>
        <end position="117"/>
    </location>
</feature>
<protein>
    <submittedName>
        <fullName evidence="2">Uncharacterized protein</fullName>
    </submittedName>
</protein>
<feature type="compositionally biased region" description="Pro residues" evidence="1">
    <location>
        <begin position="23"/>
        <end position="45"/>
    </location>
</feature>
<reference evidence="2" key="1">
    <citation type="journal article" name="BMC Genomics">
        <title>Long-read sequencing and de novo genome assembly of marine medaka (Oryzias melastigma).</title>
        <authorList>
            <person name="Liang P."/>
            <person name="Saqib H.S.A."/>
            <person name="Ni X."/>
            <person name="Shen Y."/>
        </authorList>
    </citation>
    <scope>NUCLEOTIDE SEQUENCE</scope>
    <source>
        <strain evidence="2">Bigg-433</strain>
    </source>
</reference>
<accession>A0A834F8T5</accession>
<dbReference type="Proteomes" id="UP000646548">
    <property type="component" value="Unassembled WGS sequence"/>
</dbReference>